<keyword evidence="11" id="KW-1185">Reference proteome</keyword>
<evidence type="ECO:0000256" key="4">
    <source>
        <dbReference type="ARBA" id="ARBA00022840"/>
    </source>
</evidence>
<organism evidence="10 11">
    <name type="scientific">Ornithinimicrobium pekingense</name>
    <dbReference type="NCBI Taxonomy" id="384677"/>
    <lineage>
        <taxon>Bacteria</taxon>
        <taxon>Bacillati</taxon>
        <taxon>Actinomycetota</taxon>
        <taxon>Actinomycetes</taxon>
        <taxon>Micrococcales</taxon>
        <taxon>Ornithinimicrobiaceae</taxon>
        <taxon>Ornithinimicrobium</taxon>
    </lineage>
</organism>
<dbReference type="RefSeq" id="WP_022921867.1">
    <property type="nucleotide sequence ID" value="NZ_BMLB01000005.1"/>
</dbReference>
<feature type="domain" description="ABC transporter" evidence="8">
    <location>
        <begin position="358"/>
        <end position="594"/>
    </location>
</feature>
<evidence type="ECO:0000256" key="2">
    <source>
        <dbReference type="ARBA" id="ARBA00022692"/>
    </source>
</evidence>
<dbReference type="Gene3D" id="3.40.50.300">
    <property type="entry name" value="P-loop containing nucleotide triphosphate hydrolases"/>
    <property type="match status" value="1"/>
</dbReference>
<dbReference type="PROSITE" id="PS50893">
    <property type="entry name" value="ABC_TRANSPORTER_2"/>
    <property type="match status" value="1"/>
</dbReference>
<comment type="subcellular location">
    <subcellularLocation>
        <location evidence="1">Cell membrane</location>
        <topology evidence="1">Multi-pass membrane protein</topology>
    </subcellularLocation>
</comment>
<name>A0ABQ2FAI2_9MICO</name>
<dbReference type="InterPro" id="IPR003439">
    <property type="entry name" value="ABC_transporter-like_ATP-bd"/>
</dbReference>
<sequence>MSVASQPVPRPTANRAVLRRGLKVVWSGIKDQPRPFAVAVLGAMLWAAATVGTAGAIGWVTDHVIEPAVTSRVVTAAGLWTILGVLLAVLVVNVVGVILRRVYATVAGFNLQAGYRRRVTRQYLRLPLSWHHAHPSGQLLSNAHADIEATWQVFNPLPMAIGVIFMLLIAGVMMVVVDPFLAFIGLLVFPGLFAANLVFQQFMAPRITRAQQLRAEVAEVAHESFEAGLVVKAMGREDEETERFRGSTHELRDALILVGRTRGTFEPVIEAIPTLGTLAVLGVGTWQVSRGELDAAQVVQMAYLFSLLAFPVRALGWVLAELPRSVVGHDRVQHVLRSEGAMEHGPARLPAGGGPARSAMSHVTYTHAGEQEPAIHEVSLEVEAGSTTALVGPTGSGKSTLVNLAVRLIDPGTGTVLLDGTDVRELARGVIPATATVVAQQTFMFDDTVRGNVTLGEDDRSTDASVWEALRIAQADGFVRAMSDGLDTVIGERGGNLSGGQRQRIALARAIWRQPRLLVLDDATSAVDPSVEQAVLAGLREARTGMTVLVVAYRMATIMLADQVVYVEHGRVVDRGSHEDLVDRCGGYADLVHAYAREAAERAAVERAEEDA</sequence>
<evidence type="ECO:0000313" key="10">
    <source>
        <dbReference type="EMBL" id="GGK74422.1"/>
    </source>
</evidence>
<dbReference type="InterPro" id="IPR017871">
    <property type="entry name" value="ABC_transporter-like_CS"/>
</dbReference>
<protein>
    <submittedName>
        <fullName evidence="10">Multidrug ABC transporter ATP-binding protein</fullName>
    </submittedName>
</protein>
<evidence type="ECO:0000256" key="7">
    <source>
        <dbReference type="SAM" id="Phobius"/>
    </source>
</evidence>
<dbReference type="InterPro" id="IPR039421">
    <property type="entry name" value="Type_1_exporter"/>
</dbReference>
<evidence type="ECO:0000259" key="9">
    <source>
        <dbReference type="PROSITE" id="PS50929"/>
    </source>
</evidence>
<dbReference type="Proteomes" id="UP000662111">
    <property type="component" value="Unassembled WGS sequence"/>
</dbReference>
<dbReference type="PROSITE" id="PS50929">
    <property type="entry name" value="ABC_TM1F"/>
    <property type="match status" value="1"/>
</dbReference>
<feature type="transmembrane region" description="Helical" evidence="7">
    <location>
        <begin position="36"/>
        <end position="59"/>
    </location>
</feature>
<dbReference type="Pfam" id="PF00664">
    <property type="entry name" value="ABC_membrane"/>
    <property type="match status" value="1"/>
</dbReference>
<keyword evidence="3" id="KW-0547">Nucleotide-binding</keyword>
<dbReference type="InterPro" id="IPR011527">
    <property type="entry name" value="ABC1_TM_dom"/>
</dbReference>
<feature type="transmembrane region" description="Helical" evidence="7">
    <location>
        <begin position="157"/>
        <end position="174"/>
    </location>
</feature>
<evidence type="ECO:0000256" key="6">
    <source>
        <dbReference type="ARBA" id="ARBA00023136"/>
    </source>
</evidence>
<dbReference type="SUPFAM" id="SSF52540">
    <property type="entry name" value="P-loop containing nucleoside triphosphate hydrolases"/>
    <property type="match status" value="1"/>
</dbReference>
<evidence type="ECO:0000256" key="3">
    <source>
        <dbReference type="ARBA" id="ARBA00022741"/>
    </source>
</evidence>
<evidence type="ECO:0000313" key="11">
    <source>
        <dbReference type="Proteomes" id="UP000662111"/>
    </source>
</evidence>
<dbReference type="PANTHER" id="PTHR24221:SF654">
    <property type="entry name" value="ATP-BINDING CASSETTE SUB-FAMILY B MEMBER 6"/>
    <property type="match status" value="1"/>
</dbReference>
<comment type="caution">
    <text evidence="10">The sequence shown here is derived from an EMBL/GenBank/DDBJ whole genome shotgun (WGS) entry which is preliminary data.</text>
</comment>
<accession>A0ABQ2FAI2</accession>
<gene>
    <name evidence="10" type="ORF">GCM10011509_23770</name>
</gene>
<keyword evidence="2 7" id="KW-0812">Transmembrane</keyword>
<evidence type="ECO:0000256" key="5">
    <source>
        <dbReference type="ARBA" id="ARBA00022989"/>
    </source>
</evidence>
<dbReference type="PANTHER" id="PTHR24221">
    <property type="entry name" value="ATP-BINDING CASSETTE SUB-FAMILY B"/>
    <property type="match status" value="1"/>
</dbReference>
<evidence type="ECO:0000256" key="1">
    <source>
        <dbReference type="ARBA" id="ARBA00004651"/>
    </source>
</evidence>
<dbReference type="InterPro" id="IPR027417">
    <property type="entry name" value="P-loop_NTPase"/>
</dbReference>
<dbReference type="InterPro" id="IPR036640">
    <property type="entry name" value="ABC1_TM_sf"/>
</dbReference>
<feature type="transmembrane region" description="Helical" evidence="7">
    <location>
        <begin position="180"/>
        <end position="199"/>
    </location>
</feature>
<feature type="transmembrane region" description="Helical" evidence="7">
    <location>
        <begin position="79"/>
        <end position="99"/>
    </location>
</feature>
<dbReference type="Gene3D" id="1.20.1560.10">
    <property type="entry name" value="ABC transporter type 1, transmembrane domain"/>
    <property type="match status" value="1"/>
</dbReference>
<keyword evidence="6 7" id="KW-0472">Membrane</keyword>
<dbReference type="SUPFAM" id="SSF90123">
    <property type="entry name" value="ABC transporter transmembrane region"/>
    <property type="match status" value="1"/>
</dbReference>
<keyword evidence="4 10" id="KW-0067">ATP-binding</keyword>
<feature type="domain" description="ABC transmembrane type-1" evidence="9">
    <location>
        <begin position="37"/>
        <end position="324"/>
    </location>
</feature>
<dbReference type="SMART" id="SM00382">
    <property type="entry name" value="AAA"/>
    <property type="match status" value="1"/>
</dbReference>
<dbReference type="InterPro" id="IPR003593">
    <property type="entry name" value="AAA+_ATPase"/>
</dbReference>
<dbReference type="Pfam" id="PF00005">
    <property type="entry name" value="ABC_tran"/>
    <property type="match status" value="1"/>
</dbReference>
<reference evidence="11" key="1">
    <citation type="journal article" date="2019" name="Int. J. Syst. Evol. Microbiol.">
        <title>The Global Catalogue of Microorganisms (GCM) 10K type strain sequencing project: providing services to taxonomists for standard genome sequencing and annotation.</title>
        <authorList>
            <consortium name="The Broad Institute Genomics Platform"/>
            <consortium name="The Broad Institute Genome Sequencing Center for Infectious Disease"/>
            <person name="Wu L."/>
            <person name="Ma J."/>
        </authorList>
    </citation>
    <scope>NUCLEOTIDE SEQUENCE [LARGE SCALE GENOMIC DNA]</scope>
    <source>
        <strain evidence="11">CGMCC 1.5362</strain>
    </source>
</reference>
<dbReference type="EMBL" id="BMLB01000005">
    <property type="protein sequence ID" value="GGK74422.1"/>
    <property type="molecule type" value="Genomic_DNA"/>
</dbReference>
<keyword evidence="5 7" id="KW-1133">Transmembrane helix</keyword>
<dbReference type="GO" id="GO:0005524">
    <property type="term" value="F:ATP binding"/>
    <property type="evidence" value="ECO:0007669"/>
    <property type="project" value="UniProtKB-KW"/>
</dbReference>
<proteinExistence type="predicted"/>
<evidence type="ECO:0000259" key="8">
    <source>
        <dbReference type="PROSITE" id="PS50893"/>
    </source>
</evidence>
<dbReference type="PROSITE" id="PS00211">
    <property type="entry name" value="ABC_TRANSPORTER_1"/>
    <property type="match status" value="1"/>
</dbReference>